<dbReference type="Proteomes" id="UP000184275">
    <property type="component" value="Unassembled WGS sequence"/>
</dbReference>
<keyword evidence="2" id="KW-1185">Reference proteome</keyword>
<dbReference type="Gene3D" id="3.30.1490.300">
    <property type="match status" value="1"/>
</dbReference>
<reference evidence="2" key="1">
    <citation type="submission" date="2016-11" db="EMBL/GenBank/DDBJ databases">
        <authorList>
            <person name="Varghese N."/>
            <person name="Submissions S."/>
        </authorList>
    </citation>
    <scope>NUCLEOTIDE SEQUENCE [LARGE SCALE GENOMIC DNA]</scope>
    <source>
        <strain evidence="2">UWOS</strain>
    </source>
</reference>
<name>A0A1M6QLV1_9BACT</name>
<proteinExistence type="predicted"/>
<evidence type="ECO:0008006" key="3">
    <source>
        <dbReference type="Google" id="ProtNLM"/>
    </source>
</evidence>
<evidence type="ECO:0000313" key="1">
    <source>
        <dbReference type="EMBL" id="SHK21080.1"/>
    </source>
</evidence>
<dbReference type="RefSeq" id="WP_073302197.1">
    <property type="nucleotide sequence ID" value="NZ_FRAW01000002.1"/>
</dbReference>
<dbReference type="EMBL" id="FRAW01000002">
    <property type="protein sequence ID" value="SHK21080.1"/>
    <property type="molecule type" value="Genomic_DNA"/>
</dbReference>
<gene>
    <name evidence="1" type="ORF">SAMN05720469_102150</name>
</gene>
<accession>A0A1M6QLV1</accession>
<dbReference type="AlphaFoldDB" id="A0A1M6QLV1"/>
<organism evidence="1 2">
    <name type="scientific">Fibrobacter intestinalis</name>
    <dbReference type="NCBI Taxonomy" id="28122"/>
    <lineage>
        <taxon>Bacteria</taxon>
        <taxon>Pseudomonadati</taxon>
        <taxon>Fibrobacterota</taxon>
        <taxon>Fibrobacteria</taxon>
        <taxon>Fibrobacterales</taxon>
        <taxon>Fibrobacteraceae</taxon>
        <taxon>Fibrobacter</taxon>
    </lineage>
</organism>
<sequence>MDDTKLHLGIEAGDVLLKVALYNPQEKKVVKTAILNTETNPLDDVSSFEAALQAWFAENEDVNVGSVSLTVPSFRAIVRQVFIPSEAKNIREYLQWYLGTLVNVSADDYVLDFVELGGSAELGRTVLMIAMRKIWVNSIRKGFRNQQIAPKVLEVDILSIMNLLETAGGLDGKLQCVIKADTNGVMLLWISRDDLRCVSHCPTFDLAGKSREDAYAILSQNVAKQMRSSEEIYGMSVNRFLLCGELATDELFVQNLLKELEGKSLKLMDSFENIRLPTDEESANHVLSCIGAIGVALRSVNHD</sequence>
<dbReference type="Gene3D" id="3.30.420.40">
    <property type="match status" value="1"/>
</dbReference>
<evidence type="ECO:0000313" key="2">
    <source>
        <dbReference type="Proteomes" id="UP000184275"/>
    </source>
</evidence>
<protein>
    <recommendedName>
        <fullName evidence="3">Type IV pilus assembly protein PilM</fullName>
    </recommendedName>
</protein>